<keyword evidence="2" id="KW-0472">Membrane</keyword>
<accession>A0A848EFX6</accession>
<evidence type="ECO:0000256" key="1">
    <source>
        <dbReference type="SAM" id="MobiDB-lite"/>
    </source>
</evidence>
<feature type="region of interest" description="Disordered" evidence="1">
    <location>
        <begin position="465"/>
        <end position="488"/>
    </location>
</feature>
<protein>
    <submittedName>
        <fullName evidence="3">Uncharacterized protein</fullName>
    </submittedName>
</protein>
<feature type="transmembrane region" description="Helical" evidence="2">
    <location>
        <begin position="369"/>
        <end position="390"/>
    </location>
</feature>
<feature type="transmembrane region" description="Helical" evidence="2">
    <location>
        <begin position="220"/>
        <end position="238"/>
    </location>
</feature>
<feature type="transmembrane region" description="Helical" evidence="2">
    <location>
        <begin position="411"/>
        <end position="431"/>
    </location>
</feature>
<feature type="transmembrane region" description="Helical" evidence="2">
    <location>
        <begin position="293"/>
        <end position="313"/>
    </location>
</feature>
<dbReference type="EMBL" id="JABBKX010000004">
    <property type="protein sequence ID" value="NMJ42489.1"/>
    <property type="molecule type" value="Genomic_DNA"/>
</dbReference>
<feature type="transmembrane region" description="Helical" evidence="2">
    <location>
        <begin position="133"/>
        <end position="151"/>
    </location>
</feature>
<dbReference type="AlphaFoldDB" id="A0A848EFX6"/>
<feature type="transmembrane region" description="Helical" evidence="2">
    <location>
        <begin position="36"/>
        <end position="66"/>
    </location>
</feature>
<feature type="transmembrane region" description="Helical" evidence="2">
    <location>
        <begin position="163"/>
        <end position="180"/>
    </location>
</feature>
<organism evidence="3 4">
    <name type="scientific">Neoroseomonas marina</name>
    <dbReference type="NCBI Taxonomy" id="1232220"/>
    <lineage>
        <taxon>Bacteria</taxon>
        <taxon>Pseudomonadati</taxon>
        <taxon>Pseudomonadota</taxon>
        <taxon>Alphaproteobacteria</taxon>
        <taxon>Acetobacterales</taxon>
        <taxon>Acetobacteraceae</taxon>
        <taxon>Neoroseomonas</taxon>
    </lineage>
</organism>
<comment type="caution">
    <text evidence="3">The sequence shown here is derived from an EMBL/GenBank/DDBJ whole genome shotgun (WGS) entry which is preliminary data.</text>
</comment>
<feature type="transmembrane region" description="Helical" evidence="2">
    <location>
        <begin position="346"/>
        <end position="363"/>
    </location>
</feature>
<reference evidence="3 4" key="1">
    <citation type="submission" date="2020-03" db="EMBL/GenBank/DDBJ databases">
        <authorList>
            <person name="Sun Q."/>
        </authorList>
    </citation>
    <scope>NUCLEOTIDE SEQUENCE [LARGE SCALE GENOMIC DNA]</scope>
    <source>
        <strain evidence="3 4">JC162</strain>
    </source>
</reference>
<feature type="transmembrane region" description="Helical" evidence="2">
    <location>
        <begin position="250"/>
        <end position="273"/>
    </location>
</feature>
<name>A0A848EFX6_9PROT</name>
<evidence type="ECO:0000313" key="4">
    <source>
        <dbReference type="Proteomes" id="UP000548582"/>
    </source>
</evidence>
<keyword evidence="4" id="KW-1185">Reference proteome</keyword>
<evidence type="ECO:0000313" key="3">
    <source>
        <dbReference type="EMBL" id="NMJ42489.1"/>
    </source>
</evidence>
<evidence type="ECO:0000256" key="2">
    <source>
        <dbReference type="SAM" id="Phobius"/>
    </source>
</evidence>
<dbReference type="Proteomes" id="UP000548582">
    <property type="component" value="Unassembled WGS sequence"/>
</dbReference>
<proteinExistence type="predicted"/>
<keyword evidence="2" id="KW-0812">Transmembrane</keyword>
<feature type="transmembrane region" description="Helical" evidence="2">
    <location>
        <begin position="437"/>
        <end position="455"/>
    </location>
</feature>
<gene>
    <name evidence="3" type="ORF">GWK16_14670</name>
</gene>
<dbReference type="RefSeq" id="WP_170054704.1">
    <property type="nucleotide sequence ID" value="NZ_JABBKX010000004.1"/>
</dbReference>
<feature type="transmembrane region" description="Helical" evidence="2">
    <location>
        <begin position="78"/>
        <end position="98"/>
    </location>
</feature>
<keyword evidence="2" id="KW-1133">Transmembrane helix</keyword>
<sequence>MSATAIGLVVLALCLWYAGSATRLVQLVFIAGVFDAAAGLIVGGFGMPPALLPALMLVGLVSTQYLAGRRSIAEGPALHLMAPLLICFAYAAVTAVLLPETFAGRIIVWPQKFADIEPQPVPIAPGQGNLNQVAYLAANVALALATALAAGRAGTAWRSIVKAYLFSGYLVMVLVAWDLASRTIGLPFPTSIIYSNPGWSIVEQNIGGLPRLQGPFPEPSALAFYLAGLAVACMGLCLRGHRVMRPDLLLVMACLATFLSTSTTGIAALVVGLPAQLILAALAGRGAAVRRMIGVLAVPGTLALVLLAGLLILRPELLDVIAEVVGMTLDKTDSDSFTERSLMNTVAWNAFLSSGGLGVGWGSTRASSILPGLLAGGGIVGLFTAIWFTLRLMRLIRRARTVAEPGNPAAIAVDCFGAALAGQLLAAAFSAPVITTPIFFVQLGVVGAAAIRILIDAASRQRQRQPLGRQAAPAVANEPPPMLQITGR</sequence>